<evidence type="ECO:0000259" key="1">
    <source>
        <dbReference type="PROSITE" id="PS50937"/>
    </source>
</evidence>
<dbReference type="Gene3D" id="3.30.70.1230">
    <property type="entry name" value="Nucleotide cyclase"/>
    <property type="match status" value="1"/>
</dbReference>
<organism evidence="2 3">
    <name type="scientific">Ramlibacter albus</name>
    <dbReference type="NCBI Taxonomy" id="2079448"/>
    <lineage>
        <taxon>Bacteria</taxon>
        <taxon>Pseudomonadati</taxon>
        <taxon>Pseudomonadota</taxon>
        <taxon>Betaproteobacteria</taxon>
        <taxon>Burkholderiales</taxon>
        <taxon>Comamonadaceae</taxon>
        <taxon>Ramlibacter</taxon>
    </lineage>
</organism>
<dbReference type="InterPro" id="IPR029787">
    <property type="entry name" value="Nucleotide_cyclase"/>
</dbReference>
<dbReference type="SUPFAM" id="SSF55073">
    <property type="entry name" value="Nucleotide cyclase"/>
    <property type="match status" value="1"/>
</dbReference>
<name>A0A923M5Q8_9BURK</name>
<comment type="caution">
    <text evidence="2">The sequence shown here is derived from an EMBL/GenBank/DDBJ whole genome shotgun (WGS) entry which is preliminary data.</text>
</comment>
<dbReference type="PROSITE" id="PS50937">
    <property type="entry name" value="HTH_MERR_2"/>
    <property type="match status" value="1"/>
</dbReference>
<dbReference type="Pfam" id="PF13411">
    <property type="entry name" value="MerR_1"/>
    <property type="match status" value="1"/>
</dbReference>
<dbReference type="InterPro" id="IPR000551">
    <property type="entry name" value="MerR-type_HTH_dom"/>
</dbReference>
<sequence>MLTSKEVLERTGISRATLNNYIAGGLVPRPEVLPPGPEDGAAPRIGYFPDDTIERIEAIQRLKREGWSIARIVEHLQNPQAPTPAPVTRGPSADTGPGLSLFQPAPLAAAPLAPAVPARRAPSLAPLAVLVSSLQDAPGLWLQLSAEEYFELVDEVWNELDAIFRGHGGMPARHPDEGMTSCFLAQRDHRYLWNALAAAHEAREAMQRLSLRWRERKAWPVELFMNSGLDAGEGWLGELGGGGLRVLGEAAQRAEQLSRLGSAGSILATRDLLGRLPPHDRARITFGVPRTGGEPHVLSTFSRLSALGLPAAVPAALADLSVAQVLDVRDETTSTGGHP</sequence>
<dbReference type="Proteomes" id="UP000596827">
    <property type="component" value="Unassembled WGS sequence"/>
</dbReference>
<dbReference type="EMBL" id="JACORU010000002">
    <property type="protein sequence ID" value="MBC5764343.1"/>
    <property type="molecule type" value="Genomic_DNA"/>
</dbReference>
<keyword evidence="3" id="KW-1185">Reference proteome</keyword>
<dbReference type="RefSeq" id="WP_187080817.1">
    <property type="nucleotide sequence ID" value="NZ_JACORU010000002.1"/>
</dbReference>
<dbReference type="GO" id="GO:0003677">
    <property type="term" value="F:DNA binding"/>
    <property type="evidence" value="ECO:0007669"/>
    <property type="project" value="InterPro"/>
</dbReference>
<proteinExistence type="predicted"/>
<dbReference type="InterPro" id="IPR009061">
    <property type="entry name" value="DNA-bd_dom_put_sf"/>
</dbReference>
<evidence type="ECO:0000313" key="2">
    <source>
        <dbReference type="EMBL" id="MBC5764343.1"/>
    </source>
</evidence>
<protein>
    <submittedName>
        <fullName evidence="2">MerR family transcriptional regulator</fullName>
    </submittedName>
</protein>
<accession>A0A923M5Q8</accession>
<dbReference type="AlphaFoldDB" id="A0A923M5Q8"/>
<dbReference type="GO" id="GO:0006355">
    <property type="term" value="P:regulation of DNA-templated transcription"/>
    <property type="evidence" value="ECO:0007669"/>
    <property type="project" value="InterPro"/>
</dbReference>
<feature type="domain" description="HTH merR-type" evidence="1">
    <location>
        <begin position="1"/>
        <end position="78"/>
    </location>
</feature>
<reference evidence="2" key="1">
    <citation type="submission" date="2020-08" db="EMBL/GenBank/DDBJ databases">
        <title>Ramlibacter sp. GTP1 16S ribosomal RNA gene genome sequencing and assembly.</title>
        <authorList>
            <person name="Kang M."/>
        </authorList>
    </citation>
    <scope>NUCLEOTIDE SEQUENCE</scope>
    <source>
        <strain evidence="2">GTP1</strain>
    </source>
</reference>
<dbReference type="SUPFAM" id="SSF46955">
    <property type="entry name" value="Putative DNA-binding domain"/>
    <property type="match status" value="1"/>
</dbReference>
<dbReference type="Gene3D" id="1.10.1660.10">
    <property type="match status" value="1"/>
</dbReference>
<evidence type="ECO:0000313" key="3">
    <source>
        <dbReference type="Proteomes" id="UP000596827"/>
    </source>
</evidence>
<gene>
    <name evidence="2" type="ORF">H8R02_07780</name>
</gene>
<dbReference type="CDD" id="cd00592">
    <property type="entry name" value="HTH_MerR-like"/>
    <property type="match status" value="1"/>
</dbReference>